<comment type="similarity">
    <text evidence="1 5 6">Belongs to the bacterial ribosomal protein bL35 family.</text>
</comment>
<keyword evidence="9" id="KW-1185">Reference proteome</keyword>
<dbReference type="InterPro" id="IPR037229">
    <property type="entry name" value="Ribosomal_bL35_sf"/>
</dbReference>
<organism evidence="8 9">
    <name type="scientific">Tessaracoccus flavus</name>
    <dbReference type="NCBI Taxonomy" id="1610493"/>
    <lineage>
        <taxon>Bacteria</taxon>
        <taxon>Bacillati</taxon>
        <taxon>Actinomycetota</taxon>
        <taxon>Actinomycetes</taxon>
        <taxon>Propionibacteriales</taxon>
        <taxon>Propionibacteriaceae</taxon>
        <taxon>Tessaracoccus</taxon>
    </lineage>
</organism>
<evidence type="ECO:0000256" key="3">
    <source>
        <dbReference type="ARBA" id="ARBA00023274"/>
    </source>
</evidence>
<dbReference type="PANTHER" id="PTHR33343:SF1">
    <property type="entry name" value="LARGE RIBOSOMAL SUBUNIT PROTEIN BL35M"/>
    <property type="match status" value="1"/>
</dbReference>
<keyword evidence="2 5" id="KW-0689">Ribosomal protein</keyword>
<dbReference type="InterPro" id="IPR001706">
    <property type="entry name" value="Ribosomal_bL35"/>
</dbReference>
<dbReference type="PRINTS" id="PR00064">
    <property type="entry name" value="RIBOSOMALL35"/>
</dbReference>
<evidence type="ECO:0000256" key="2">
    <source>
        <dbReference type="ARBA" id="ARBA00022980"/>
    </source>
</evidence>
<dbReference type="GO" id="GO:0003735">
    <property type="term" value="F:structural constituent of ribosome"/>
    <property type="evidence" value="ECO:0007669"/>
    <property type="project" value="InterPro"/>
</dbReference>
<dbReference type="GO" id="GO:0006412">
    <property type="term" value="P:translation"/>
    <property type="evidence" value="ECO:0007669"/>
    <property type="project" value="UniProtKB-UniRule"/>
</dbReference>
<dbReference type="OrthoDB" id="9804851at2"/>
<dbReference type="PANTHER" id="PTHR33343">
    <property type="entry name" value="54S RIBOSOMAL PROTEIN BL35M"/>
    <property type="match status" value="1"/>
</dbReference>
<reference evidence="8 9" key="1">
    <citation type="journal article" date="2016" name="Int. J. Syst. Evol. Microbiol.">
        <title>Tessaracoccus flavus sp. nov., isolated from the drainage system of a lindane-producing factory.</title>
        <authorList>
            <person name="Kumari R."/>
            <person name="Singh P."/>
            <person name="Schumann P."/>
            <person name="Lal R."/>
        </authorList>
    </citation>
    <scope>NUCLEOTIDE SEQUENCE [LARGE SCALE GENOMIC DNA]</scope>
    <source>
        <strain evidence="8 9">RP1T</strain>
    </source>
</reference>
<accession>A0A1Q2CFH3</accession>
<dbReference type="GO" id="GO:0022625">
    <property type="term" value="C:cytosolic large ribosomal subunit"/>
    <property type="evidence" value="ECO:0007669"/>
    <property type="project" value="TreeGrafter"/>
</dbReference>
<proteinExistence type="inferred from homology"/>
<sequence>MPKMKSHSGAKKRFKTTGTGKLLRRQANLGHLNEHKSSVRTRRLSSPESVAPADAKKVRKLLGKHKGR</sequence>
<evidence type="ECO:0000256" key="1">
    <source>
        <dbReference type="ARBA" id="ARBA00006598"/>
    </source>
</evidence>
<keyword evidence="3 5" id="KW-0687">Ribonucleoprotein</keyword>
<evidence type="ECO:0000256" key="7">
    <source>
        <dbReference type="SAM" id="MobiDB-lite"/>
    </source>
</evidence>
<feature type="compositionally biased region" description="Basic residues" evidence="7">
    <location>
        <begin position="57"/>
        <end position="68"/>
    </location>
</feature>
<evidence type="ECO:0000256" key="5">
    <source>
        <dbReference type="HAMAP-Rule" id="MF_00514"/>
    </source>
</evidence>
<dbReference type="FunFam" id="4.10.410.60:FF:000001">
    <property type="entry name" value="50S ribosomal protein L35"/>
    <property type="match status" value="1"/>
</dbReference>
<dbReference type="HAMAP" id="MF_00514">
    <property type="entry name" value="Ribosomal_bL35"/>
    <property type="match status" value="1"/>
</dbReference>
<evidence type="ECO:0000256" key="4">
    <source>
        <dbReference type="ARBA" id="ARBA00071664"/>
    </source>
</evidence>
<dbReference type="InterPro" id="IPR018265">
    <property type="entry name" value="Ribosomal_bL35_CS"/>
</dbReference>
<dbReference type="NCBIfam" id="TIGR00001">
    <property type="entry name" value="rpmI_bact"/>
    <property type="match status" value="1"/>
</dbReference>
<dbReference type="EMBL" id="CP019605">
    <property type="protein sequence ID" value="AQP44795.1"/>
    <property type="molecule type" value="Genomic_DNA"/>
</dbReference>
<evidence type="ECO:0000256" key="6">
    <source>
        <dbReference type="RuleBase" id="RU000568"/>
    </source>
</evidence>
<dbReference type="PROSITE" id="PS00936">
    <property type="entry name" value="RIBOSOMAL_L35"/>
    <property type="match status" value="1"/>
</dbReference>
<dbReference type="AlphaFoldDB" id="A0A1Q2CFH3"/>
<dbReference type="STRING" id="1610493.RPIT_08275"/>
<feature type="compositionally biased region" description="Basic residues" evidence="7">
    <location>
        <begin position="1"/>
        <end position="15"/>
    </location>
</feature>
<gene>
    <name evidence="5" type="primary">rpmI</name>
    <name evidence="8" type="ORF">RPIT_08275</name>
</gene>
<evidence type="ECO:0000313" key="9">
    <source>
        <dbReference type="Proteomes" id="UP000188324"/>
    </source>
</evidence>
<dbReference type="RefSeq" id="WP_077342213.1">
    <property type="nucleotide sequence ID" value="NZ_CP019605.1"/>
</dbReference>
<dbReference type="InterPro" id="IPR021137">
    <property type="entry name" value="Ribosomal_bL35-like"/>
</dbReference>
<feature type="region of interest" description="Disordered" evidence="7">
    <location>
        <begin position="1"/>
        <end position="68"/>
    </location>
</feature>
<evidence type="ECO:0000313" key="8">
    <source>
        <dbReference type="EMBL" id="AQP44795.1"/>
    </source>
</evidence>
<dbReference type="Pfam" id="PF01632">
    <property type="entry name" value="Ribosomal_L35p"/>
    <property type="match status" value="1"/>
</dbReference>
<dbReference type="KEGG" id="tfl:RPIT_08275"/>
<protein>
    <recommendedName>
        <fullName evidence="4 5">Large ribosomal subunit protein bL35</fullName>
    </recommendedName>
</protein>
<name>A0A1Q2CFH3_9ACTN</name>
<dbReference type="Gene3D" id="4.10.410.60">
    <property type="match status" value="1"/>
</dbReference>
<dbReference type="SUPFAM" id="SSF143034">
    <property type="entry name" value="L35p-like"/>
    <property type="match status" value="1"/>
</dbReference>
<dbReference type="Proteomes" id="UP000188324">
    <property type="component" value="Chromosome"/>
</dbReference>